<keyword evidence="2" id="KW-1185">Reference proteome</keyword>
<gene>
    <name evidence="1" type="ORF">BL253_02460</name>
</gene>
<accession>A0A1V2IJ70</accession>
<dbReference type="Pfam" id="PF04199">
    <property type="entry name" value="Cyclase"/>
    <property type="match status" value="1"/>
</dbReference>
<dbReference type="AlphaFoldDB" id="A0A1V2IJ70"/>
<name>A0A1V2IJ70_9ACTN</name>
<dbReference type="SUPFAM" id="SSF102198">
    <property type="entry name" value="Putative cyclase"/>
    <property type="match status" value="1"/>
</dbReference>
<reference evidence="2" key="1">
    <citation type="submission" date="2016-10" db="EMBL/GenBank/DDBJ databases">
        <title>Frankia sp. NRRL B-16386 Genome sequencing.</title>
        <authorList>
            <person name="Ghodhbane-Gtari F."/>
            <person name="Swanson E."/>
            <person name="Gueddou A."/>
            <person name="Hezbri K."/>
            <person name="Ktari K."/>
            <person name="Nouioui I."/>
            <person name="Morris K."/>
            <person name="Simpson S."/>
            <person name="Abebe-Akele F."/>
            <person name="Thomas K."/>
            <person name="Gtari M."/>
            <person name="Tisa L.S."/>
        </authorList>
    </citation>
    <scope>NUCLEOTIDE SEQUENCE [LARGE SCALE GENOMIC DNA]</scope>
    <source>
        <strain evidence="2">NRRL B-16386</strain>
    </source>
</reference>
<organism evidence="1 2">
    <name type="scientific">Pseudofrankia asymbiotica</name>
    <dbReference type="NCBI Taxonomy" id="1834516"/>
    <lineage>
        <taxon>Bacteria</taxon>
        <taxon>Bacillati</taxon>
        <taxon>Actinomycetota</taxon>
        <taxon>Actinomycetes</taxon>
        <taxon>Frankiales</taxon>
        <taxon>Frankiaceae</taxon>
        <taxon>Pseudofrankia</taxon>
    </lineage>
</organism>
<dbReference type="InterPro" id="IPR037175">
    <property type="entry name" value="KFase_sf"/>
</dbReference>
<sequence>MPVYPGDPEVEVSAALTVADSGVNVRRVHLGSQTGTHVDAPYHIDDALPRLDEIPLDRFTGPAVLVDARQYGPAAEIGPEAVPTAVADGAIVVIVTGWSAHWGTDEYLRHPYLGTRAARALVASGARTVAVDAASVDRTTGPAEPFALPAHEILCRAGVVIAENLTGAERLLAARHAGHTIELFLFPLSLAGADGAPIRAIARADPRGTPA</sequence>
<dbReference type="PANTHER" id="PTHR31118:SF32">
    <property type="entry name" value="KYNURENINE FORMAMIDASE"/>
    <property type="match status" value="1"/>
</dbReference>
<dbReference type="Proteomes" id="UP000188929">
    <property type="component" value="Unassembled WGS sequence"/>
</dbReference>
<dbReference type="GO" id="GO:0004061">
    <property type="term" value="F:arylformamidase activity"/>
    <property type="evidence" value="ECO:0007669"/>
    <property type="project" value="InterPro"/>
</dbReference>
<dbReference type="GO" id="GO:0019441">
    <property type="term" value="P:L-tryptophan catabolic process to kynurenine"/>
    <property type="evidence" value="ECO:0007669"/>
    <property type="project" value="InterPro"/>
</dbReference>
<dbReference type="EMBL" id="MOMC01000006">
    <property type="protein sequence ID" value="ONH33262.1"/>
    <property type="molecule type" value="Genomic_DNA"/>
</dbReference>
<evidence type="ECO:0000313" key="1">
    <source>
        <dbReference type="EMBL" id="ONH33262.1"/>
    </source>
</evidence>
<evidence type="ECO:0000313" key="2">
    <source>
        <dbReference type="Proteomes" id="UP000188929"/>
    </source>
</evidence>
<comment type="caution">
    <text evidence="1">The sequence shown here is derived from an EMBL/GenBank/DDBJ whole genome shotgun (WGS) entry which is preliminary data.</text>
</comment>
<dbReference type="STRING" id="1834516.BL253_02460"/>
<protein>
    <submittedName>
        <fullName evidence="1">Cyclase</fullName>
    </submittedName>
</protein>
<dbReference type="InterPro" id="IPR007325">
    <property type="entry name" value="KFase/CYL"/>
</dbReference>
<dbReference type="PANTHER" id="PTHR31118">
    <property type="entry name" value="CYCLASE-LIKE PROTEIN 2"/>
    <property type="match status" value="1"/>
</dbReference>
<dbReference type="Gene3D" id="3.50.30.50">
    <property type="entry name" value="Putative cyclase"/>
    <property type="match status" value="1"/>
</dbReference>
<proteinExistence type="predicted"/>